<evidence type="ECO:0000256" key="2">
    <source>
        <dbReference type="ARBA" id="ARBA00022980"/>
    </source>
</evidence>
<evidence type="ECO:0000313" key="5">
    <source>
        <dbReference type="EMBL" id="ADJ66442.1"/>
    </source>
</evidence>
<keyword evidence="3" id="KW-0687">Ribonucleoprotein</keyword>
<reference evidence="4" key="1">
    <citation type="journal article" date="2008" name="Proc. Natl. Acad. Sci. U.S.A.">
        <title>Genome-wide analyses of Geraniaceae plastid DNA reveal unprecedented patterns of increased nucleotide substitutions.</title>
        <authorList>
            <person name="Guisinger M.M."/>
            <person name="Kuehl J.V."/>
            <person name="Boore J.L."/>
            <person name="Jansen R.K."/>
        </authorList>
    </citation>
    <scope>NUCLEOTIDE SEQUENCE</scope>
</reference>
<proteinExistence type="inferred from homology"/>
<dbReference type="Pfam" id="PF00411">
    <property type="entry name" value="Ribosomal_S11"/>
    <property type="match status" value="1"/>
</dbReference>
<dbReference type="SUPFAM" id="SSF53137">
    <property type="entry name" value="Translational machinery components"/>
    <property type="match status" value="1"/>
</dbReference>
<dbReference type="GO" id="GO:0005840">
    <property type="term" value="C:ribosome"/>
    <property type="evidence" value="ECO:0007669"/>
    <property type="project" value="UniProtKB-KW"/>
</dbReference>
<dbReference type="Gene3D" id="3.30.420.80">
    <property type="entry name" value="Ribosomal protein S11"/>
    <property type="match status" value="1"/>
</dbReference>
<dbReference type="InterPro" id="IPR036967">
    <property type="entry name" value="Ribosomal_uS11_sf"/>
</dbReference>
<protein>
    <submittedName>
        <fullName evidence="4">Ribosomal protein S11</fullName>
    </submittedName>
</protein>
<evidence type="ECO:0000313" key="4">
    <source>
        <dbReference type="EMBL" id="ACH47334.1"/>
    </source>
</evidence>
<dbReference type="NCBIfam" id="NF003698">
    <property type="entry name" value="PRK05309.1"/>
    <property type="match status" value="1"/>
</dbReference>
<dbReference type="RefSeq" id="YP_003934307.1">
    <property type="nucleotide sequence ID" value="NC_014582.1"/>
</dbReference>
<organism evidence="4">
    <name type="scientific">Monsonia speciosa</name>
    <dbReference type="NCBI Taxonomy" id="163694"/>
    <lineage>
        <taxon>Eukaryota</taxon>
        <taxon>Viridiplantae</taxon>
        <taxon>Streptophyta</taxon>
        <taxon>Embryophyta</taxon>
        <taxon>Tracheophyta</taxon>
        <taxon>Spermatophyta</taxon>
        <taxon>Magnoliopsida</taxon>
        <taxon>eudicotyledons</taxon>
        <taxon>Gunneridae</taxon>
        <taxon>Pentapetalae</taxon>
        <taxon>rosids</taxon>
        <taxon>malvids</taxon>
        <taxon>Geraniales</taxon>
        <taxon>Geraniaceae</taxon>
        <taxon>Monsonia</taxon>
    </lineage>
</organism>
<sequence length="149" mass="17091">MAKPRRKVRIVTSFRPLRKRYFRLRKKVRRLRKGIIHIQVTRNNTIVTITDRRGRVAIWASAGACGFKGRRKGTPFAAQTTMEYAIQPLVKRGMRAANVLVNGSGRGKDAAVRTIFRNGIIPYFVQDMTPLPHNGCRPPKAKRKKRKLK</sequence>
<keyword evidence="4" id="KW-0934">Plastid</keyword>
<dbReference type="InterPro" id="IPR001971">
    <property type="entry name" value="Ribosomal_uS11"/>
</dbReference>
<dbReference type="HAMAP" id="MF_01310">
    <property type="entry name" value="Ribosomal_uS11"/>
    <property type="match status" value="1"/>
</dbReference>
<keyword evidence="2 4" id="KW-0689">Ribosomal protein</keyword>
<dbReference type="EMBL" id="HM125538">
    <property type="protein sequence ID" value="ADJ66442.1"/>
    <property type="molecule type" value="Genomic_DNA"/>
</dbReference>
<dbReference type="AlphaFoldDB" id="B7T3U6"/>
<comment type="similarity">
    <text evidence="1">Belongs to the universal ribosomal protein uS11 family.</text>
</comment>
<evidence type="ECO:0000256" key="3">
    <source>
        <dbReference type="ARBA" id="ARBA00023274"/>
    </source>
</evidence>
<dbReference type="GO" id="GO:1990904">
    <property type="term" value="C:ribonucleoprotein complex"/>
    <property type="evidence" value="ECO:0007669"/>
    <property type="project" value="UniProtKB-KW"/>
</dbReference>
<geneLocation type="plastid" evidence="4"/>
<name>B7T3U6_9ROSI</name>
<keyword evidence="4" id="KW-0150">Chloroplast</keyword>
<dbReference type="EMBL" id="EU922439">
    <property type="protein sequence ID" value="ACH47334.1"/>
    <property type="molecule type" value="Genomic_DNA"/>
</dbReference>
<dbReference type="GeneID" id="9830028"/>
<gene>
    <name evidence="4" type="primary">rps11</name>
</gene>
<dbReference type="GO" id="GO:0006412">
    <property type="term" value="P:translation"/>
    <property type="evidence" value="ECO:0007669"/>
    <property type="project" value="InterPro"/>
</dbReference>
<dbReference type="PANTHER" id="PTHR11759">
    <property type="entry name" value="40S RIBOSOMAL PROTEIN S14/30S RIBOSOMAL PROTEIN S11"/>
    <property type="match status" value="1"/>
</dbReference>
<dbReference type="GO" id="GO:0003735">
    <property type="term" value="F:structural constituent of ribosome"/>
    <property type="evidence" value="ECO:0007669"/>
    <property type="project" value="InterPro"/>
</dbReference>
<accession>B7T3U6</accession>
<evidence type="ECO:0000256" key="1">
    <source>
        <dbReference type="ARBA" id="ARBA00006194"/>
    </source>
</evidence>
<reference evidence="5" key="2">
    <citation type="journal article" date="2011" name="Mol. Biol. Evol.">
        <title>Extreme reconfiguration of plastid genomes in the angiosperm family Geraniaceae: rearrangements, repeats, and codon usage.</title>
        <authorList>
            <person name="Guisinger M.M."/>
            <person name="Kuehl J.V."/>
            <person name="Boore J.L."/>
            <person name="Jansen R.K."/>
        </authorList>
    </citation>
    <scope>NUCLEOTIDE SEQUENCE</scope>
</reference>